<dbReference type="Pfam" id="PF17776">
    <property type="entry name" value="NLRC4_HD2"/>
    <property type="match status" value="1"/>
</dbReference>
<dbReference type="SUPFAM" id="SSF49899">
    <property type="entry name" value="Concanavalin A-like lectins/glucanases"/>
    <property type="match status" value="1"/>
</dbReference>
<dbReference type="GO" id="GO:0005737">
    <property type="term" value="C:cytoplasm"/>
    <property type="evidence" value="ECO:0007669"/>
    <property type="project" value="UniProtKB-SubCell"/>
</dbReference>
<keyword evidence="5" id="KW-0547">Nucleotide-binding</keyword>
<protein>
    <recommendedName>
        <fullName evidence="7">B30.2/SPRY domain-containing protein</fullName>
    </recommendedName>
</protein>
<dbReference type="InterPro" id="IPR003877">
    <property type="entry name" value="SPRY_dom"/>
</dbReference>
<evidence type="ECO:0000313" key="8">
    <source>
        <dbReference type="Ensembl" id="ENSAMXP00005007929.1"/>
    </source>
</evidence>
<dbReference type="Gene3D" id="3.80.10.10">
    <property type="entry name" value="Ribonuclease Inhibitor"/>
    <property type="match status" value="1"/>
</dbReference>
<proteinExistence type="predicted"/>
<dbReference type="InterPro" id="IPR032675">
    <property type="entry name" value="LRR_dom_sf"/>
</dbReference>
<dbReference type="InterPro" id="IPR041267">
    <property type="entry name" value="NLRP_HD2"/>
</dbReference>
<sequence>MYIQMYIHVLLIQTEIKQQKYENSEERDSKKLLESHRKVILKLAELAYKQLRKGNIIFNEDDLRECGIDITEASIYSGICTEVFKVESIFYERKVYCFVHLSFQEFMAAFYAFYCYISNNMEPLQFLLHAETDRPVQKITLDVLLKKAVDVAANHENGQLDLFLRFLLGVSLESNQKLLQGLLLHMENSSENISKTIMHIKDQIKPNNLPTDRSINLFLCLLEMKDQSLYREIEEFLKSEKLSEQYLSTPECSSVAYMLQITKEVVPELNLSKYNTSKEGYGRLVPAVSNCRKALMGSSNLNESSYEIVVSALQSANSSLRELDLSNNELKDSGVKLLSNGLKNSNCKLLKMRLALCNLSEQSCESIASALQSLNSLRDLDLSNNDLLDSGVKLLSAGLKSSHCKLEILKLSGCLVTEKGCSILASALSSDSSHLKHLDLSYNHPGESGVKMMSSRLEDSNCKLETLNVDHCGMLRMKLRLKKYAYNLKLDPNTANQYLLLSEENRRVTRVDYSVPYPAHSERFVYQAQVLSTEALSGRCYFEAEWDGGGAHIGMVYKGIYRKGKDMEGSFGANDVSWCLSCSKDSDSAYYNRRGNSTRASPTRSRRVGVYLDHAAGTLSFYRVSSDTLTHLHTFHFTFSEPLYAGFAVYDATIKFCHIE</sequence>
<dbReference type="InterPro" id="IPR043136">
    <property type="entry name" value="B30.2/SPRY_sf"/>
</dbReference>
<dbReference type="Pfam" id="PF13765">
    <property type="entry name" value="PRY"/>
    <property type="match status" value="1"/>
</dbReference>
<dbReference type="SUPFAM" id="SSF52047">
    <property type="entry name" value="RNI-like"/>
    <property type="match status" value="1"/>
</dbReference>
<dbReference type="Pfam" id="PF00622">
    <property type="entry name" value="SPRY"/>
    <property type="match status" value="1"/>
</dbReference>
<dbReference type="InterPro" id="IPR006574">
    <property type="entry name" value="PRY"/>
</dbReference>
<keyword evidence="2" id="KW-0963">Cytoplasm</keyword>
<dbReference type="Ensembl" id="ENSAMXT00005008911.1">
    <property type="protein sequence ID" value="ENSAMXP00005007929.1"/>
    <property type="gene ID" value="ENSAMXG00005004685.1"/>
</dbReference>
<dbReference type="Pfam" id="PF13516">
    <property type="entry name" value="LRR_6"/>
    <property type="match status" value="3"/>
</dbReference>
<dbReference type="PRINTS" id="PR00019">
    <property type="entry name" value="LEURICHRPT"/>
</dbReference>
<dbReference type="InterPro" id="IPR003879">
    <property type="entry name" value="Butyrophylin_SPRY"/>
</dbReference>
<dbReference type="CDD" id="cd16040">
    <property type="entry name" value="SPRY_PRY_SNTX"/>
    <property type="match status" value="1"/>
</dbReference>
<dbReference type="PROSITE" id="PS51450">
    <property type="entry name" value="LRR"/>
    <property type="match status" value="1"/>
</dbReference>
<dbReference type="OrthoDB" id="120976at2759"/>
<dbReference type="InterPro" id="IPR001870">
    <property type="entry name" value="B30.2/SPRY"/>
</dbReference>
<evidence type="ECO:0000256" key="2">
    <source>
        <dbReference type="ARBA" id="ARBA00022490"/>
    </source>
</evidence>
<dbReference type="InterPro" id="IPR001611">
    <property type="entry name" value="Leu-rich_rpt"/>
</dbReference>
<evidence type="ECO:0000256" key="3">
    <source>
        <dbReference type="ARBA" id="ARBA00022614"/>
    </source>
</evidence>
<dbReference type="SMART" id="SM00449">
    <property type="entry name" value="SPRY"/>
    <property type="match status" value="1"/>
</dbReference>
<dbReference type="InterPro" id="IPR051261">
    <property type="entry name" value="NLR"/>
</dbReference>
<dbReference type="Proteomes" id="UP000694621">
    <property type="component" value="Unplaced"/>
</dbReference>
<dbReference type="PANTHER" id="PTHR24106">
    <property type="entry name" value="NACHT, LRR AND CARD DOMAINS-CONTAINING"/>
    <property type="match status" value="1"/>
</dbReference>
<dbReference type="SMART" id="SM00368">
    <property type="entry name" value="LRR_RI"/>
    <property type="match status" value="5"/>
</dbReference>
<evidence type="ECO:0000256" key="6">
    <source>
        <dbReference type="ARBA" id="ARBA00022840"/>
    </source>
</evidence>
<dbReference type="PRINTS" id="PR01407">
    <property type="entry name" value="BUTYPHLNCDUF"/>
</dbReference>
<feature type="domain" description="B30.2/SPRY" evidence="7">
    <location>
        <begin position="468"/>
        <end position="660"/>
    </location>
</feature>
<organism evidence="8 9">
    <name type="scientific">Astyanax mexicanus</name>
    <name type="common">Blind cave fish</name>
    <name type="synonym">Astyanax fasciatus mexicanus</name>
    <dbReference type="NCBI Taxonomy" id="7994"/>
    <lineage>
        <taxon>Eukaryota</taxon>
        <taxon>Metazoa</taxon>
        <taxon>Chordata</taxon>
        <taxon>Craniata</taxon>
        <taxon>Vertebrata</taxon>
        <taxon>Euteleostomi</taxon>
        <taxon>Actinopterygii</taxon>
        <taxon>Neopterygii</taxon>
        <taxon>Teleostei</taxon>
        <taxon>Ostariophysi</taxon>
        <taxon>Characiformes</taxon>
        <taxon>Characoidei</taxon>
        <taxon>Acestrorhamphidae</taxon>
        <taxon>Acestrorhamphinae</taxon>
        <taxon>Astyanax</taxon>
    </lineage>
</organism>
<keyword evidence="4" id="KW-0677">Repeat</keyword>
<evidence type="ECO:0000256" key="1">
    <source>
        <dbReference type="ARBA" id="ARBA00004496"/>
    </source>
</evidence>
<keyword evidence="3" id="KW-0433">Leucine-rich repeat</keyword>
<dbReference type="AlphaFoldDB" id="A0A8B9H6C4"/>
<dbReference type="Gene3D" id="2.60.120.920">
    <property type="match status" value="1"/>
</dbReference>
<dbReference type="InterPro" id="IPR041075">
    <property type="entry name" value="NOD1/2_WH"/>
</dbReference>
<dbReference type="Pfam" id="PF17779">
    <property type="entry name" value="WHD_NOD2"/>
    <property type="match status" value="1"/>
</dbReference>
<dbReference type="SMART" id="SM00589">
    <property type="entry name" value="PRY"/>
    <property type="match status" value="1"/>
</dbReference>
<evidence type="ECO:0000313" key="9">
    <source>
        <dbReference type="Proteomes" id="UP000694621"/>
    </source>
</evidence>
<keyword evidence="6" id="KW-0067">ATP-binding</keyword>
<evidence type="ECO:0000256" key="5">
    <source>
        <dbReference type="ARBA" id="ARBA00022741"/>
    </source>
</evidence>
<accession>A0A8B9H6C4</accession>
<evidence type="ECO:0000256" key="4">
    <source>
        <dbReference type="ARBA" id="ARBA00022737"/>
    </source>
</evidence>
<dbReference type="GO" id="GO:0005524">
    <property type="term" value="F:ATP binding"/>
    <property type="evidence" value="ECO:0007669"/>
    <property type="project" value="UniProtKB-KW"/>
</dbReference>
<name>A0A8B9H6C4_ASTMX</name>
<dbReference type="InterPro" id="IPR013320">
    <property type="entry name" value="ConA-like_dom_sf"/>
</dbReference>
<dbReference type="PROSITE" id="PS50188">
    <property type="entry name" value="B302_SPRY"/>
    <property type="match status" value="1"/>
</dbReference>
<reference evidence="8" key="1">
    <citation type="submission" date="2025-08" db="UniProtKB">
        <authorList>
            <consortium name="Ensembl"/>
        </authorList>
    </citation>
    <scope>IDENTIFICATION</scope>
</reference>
<comment type="subcellular location">
    <subcellularLocation>
        <location evidence="1">Cytoplasm</location>
    </subcellularLocation>
</comment>
<evidence type="ECO:0000259" key="7">
    <source>
        <dbReference type="PROSITE" id="PS50188"/>
    </source>
</evidence>